<organism evidence="3 4">
    <name type="scientific">Siansivirga zeaxanthinifaciens CC-SAMT-1</name>
    <dbReference type="NCBI Taxonomy" id="1454006"/>
    <lineage>
        <taxon>Bacteria</taxon>
        <taxon>Pseudomonadati</taxon>
        <taxon>Bacteroidota</taxon>
        <taxon>Flavobacteriia</taxon>
        <taxon>Flavobacteriales</taxon>
        <taxon>Flavobacteriaceae</taxon>
        <taxon>Siansivirga</taxon>
    </lineage>
</organism>
<proteinExistence type="predicted"/>
<keyword evidence="2" id="KW-0472">Membrane</keyword>
<evidence type="ECO:0000313" key="3">
    <source>
        <dbReference type="EMBL" id="AJR04872.1"/>
    </source>
</evidence>
<protein>
    <submittedName>
        <fullName evidence="3">Uncharacterized protein</fullName>
    </submittedName>
</protein>
<dbReference type="HOGENOM" id="CLU_1824017_0_0_10"/>
<keyword evidence="2" id="KW-1133">Transmembrane helix</keyword>
<keyword evidence="2" id="KW-0812">Transmembrane</keyword>
<gene>
    <name evidence="3" type="ORF">AW14_07960</name>
</gene>
<dbReference type="AlphaFoldDB" id="A0A0C5WF90"/>
<dbReference type="Proteomes" id="UP000032229">
    <property type="component" value="Chromosome"/>
</dbReference>
<name>A0A0C5WF90_9FLAO</name>
<reference evidence="3 4" key="1">
    <citation type="submission" date="2014-02" db="EMBL/GenBank/DDBJ databases">
        <authorList>
            <person name="Young C.-C."/>
            <person name="Hameed A."/>
            <person name="Huang H.-C."/>
            <person name="Shahina M."/>
        </authorList>
    </citation>
    <scope>NUCLEOTIDE SEQUENCE [LARGE SCALE GENOMIC DNA]</scope>
    <source>
        <strain evidence="3 4">CC-SAMT-1</strain>
    </source>
</reference>
<dbReference type="EMBL" id="CP007202">
    <property type="protein sequence ID" value="AJR04872.1"/>
    <property type="molecule type" value="Genomic_DNA"/>
</dbReference>
<evidence type="ECO:0000256" key="2">
    <source>
        <dbReference type="SAM" id="Phobius"/>
    </source>
</evidence>
<evidence type="ECO:0000256" key="1">
    <source>
        <dbReference type="SAM" id="MobiDB-lite"/>
    </source>
</evidence>
<feature type="transmembrane region" description="Helical" evidence="2">
    <location>
        <begin position="111"/>
        <end position="130"/>
    </location>
</feature>
<dbReference type="RefSeq" id="WP_044638293.1">
    <property type="nucleotide sequence ID" value="NZ_CP007202.1"/>
</dbReference>
<accession>A0A0C5WF90</accession>
<dbReference type="KEGG" id="sze:AW14_07960"/>
<sequence>MIAGETEYIIHGGEDNYDYFLKNLFKKDPNKQAKPKRTAEEKAARKEQRQQWWSKQNENFQKAGGLQGLGSTIGNITGFFKKDNTPSDYDISMGGGQPTPQPEKKGISKEVMIIGGIAVLVIAAYGFSVMQKNKKVQIPSA</sequence>
<evidence type="ECO:0000313" key="4">
    <source>
        <dbReference type="Proteomes" id="UP000032229"/>
    </source>
</evidence>
<keyword evidence="4" id="KW-1185">Reference proteome</keyword>
<dbReference type="OrthoDB" id="1439752at2"/>
<dbReference type="STRING" id="1454006.AW14_07960"/>
<feature type="region of interest" description="Disordered" evidence="1">
    <location>
        <begin position="30"/>
        <end position="57"/>
    </location>
</feature>
<feature type="compositionally biased region" description="Basic and acidic residues" evidence="1">
    <location>
        <begin position="30"/>
        <end position="49"/>
    </location>
</feature>